<dbReference type="PANTHER" id="PTHR31549">
    <property type="entry name" value="PROTEIN, PUTATIVE (DUF247)-RELATED-RELATED"/>
    <property type="match status" value="1"/>
</dbReference>
<dbReference type="EMBL" id="LWDX02029000">
    <property type="protein sequence ID" value="OEL28850.1"/>
    <property type="molecule type" value="Genomic_DNA"/>
</dbReference>
<name>A0A1E5VUS4_9POAL</name>
<keyword evidence="3" id="KW-1185">Reference proteome</keyword>
<dbReference type="PANTHER" id="PTHR31549:SF256">
    <property type="entry name" value="EXPRESSED PROTEIN"/>
    <property type="match status" value="1"/>
</dbReference>
<dbReference type="Pfam" id="PF03140">
    <property type="entry name" value="DUF247"/>
    <property type="match status" value="1"/>
</dbReference>
<evidence type="ECO:0000313" key="3">
    <source>
        <dbReference type="Proteomes" id="UP000095767"/>
    </source>
</evidence>
<dbReference type="STRING" id="888268.A0A1E5VUS4"/>
<accession>A0A1E5VUS4</accession>
<comment type="caution">
    <text evidence="2">The sequence shown here is derived from an EMBL/GenBank/DDBJ whole genome shotgun (WGS) entry which is preliminary data.</text>
</comment>
<sequence length="329" mass="37893">MLTMAKNVATQHFMLGTTFTSFDEMYEAFCLGIGDHVRSFFTDNVVAYTSHYTLKLDMLRDGCFLLQYMLLRTNSRDTMPPSLACYFDSNRVVIDRDIMLLENQLPWVVIQTLRHFKEVPVEKFIAKMARTLQGRKGNDDDRPFVLDGSCTPPHLLGLVRFYKIASQTTKFIDMGITKRLFCSEIFLAPLLLDETRLCWLVNMAAFELCVAAPFSSDTEKHAVCSYLVILAMLMDHEEDVHKLRSKGLVQGELSNKEIPNFFKAIVKHISGGPLYIRLMEEIDDYKLKRWMWIKVHKFIYKNYKTIAAVLSVVGVLVGIFKALYALKQH</sequence>
<keyword evidence="1" id="KW-0812">Transmembrane</keyword>
<dbReference type="AlphaFoldDB" id="A0A1E5VUS4"/>
<dbReference type="InterPro" id="IPR004158">
    <property type="entry name" value="DUF247_pln"/>
</dbReference>
<feature type="transmembrane region" description="Helical" evidence="1">
    <location>
        <begin position="306"/>
        <end position="326"/>
    </location>
</feature>
<dbReference type="Proteomes" id="UP000095767">
    <property type="component" value="Unassembled WGS sequence"/>
</dbReference>
<organism evidence="2 3">
    <name type="scientific">Dichanthelium oligosanthes</name>
    <dbReference type="NCBI Taxonomy" id="888268"/>
    <lineage>
        <taxon>Eukaryota</taxon>
        <taxon>Viridiplantae</taxon>
        <taxon>Streptophyta</taxon>
        <taxon>Embryophyta</taxon>
        <taxon>Tracheophyta</taxon>
        <taxon>Spermatophyta</taxon>
        <taxon>Magnoliopsida</taxon>
        <taxon>Liliopsida</taxon>
        <taxon>Poales</taxon>
        <taxon>Poaceae</taxon>
        <taxon>PACMAD clade</taxon>
        <taxon>Panicoideae</taxon>
        <taxon>Panicodae</taxon>
        <taxon>Paniceae</taxon>
        <taxon>Dichantheliinae</taxon>
        <taxon>Dichanthelium</taxon>
    </lineage>
</organism>
<keyword evidence="1" id="KW-0472">Membrane</keyword>
<reference evidence="2 3" key="1">
    <citation type="submission" date="2016-09" db="EMBL/GenBank/DDBJ databases">
        <title>The draft genome of Dichanthelium oligosanthes: A C3 panicoid grass species.</title>
        <authorList>
            <person name="Studer A.J."/>
            <person name="Schnable J.C."/>
            <person name="Brutnell T.P."/>
        </authorList>
    </citation>
    <scope>NUCLEOTIDE SEQUENCE [LARGE SCALE GENOMIC DNA]</scope>
    <source>
        <strain evidence="3">cv. Kellogg 1175</strain>
        <tissue evidence="2">Leaf</tissue>
    </source>
</reference>
<proteinExistence type="predicted"/>
<keyword evidence="1" id="KW-1133">Transmembrane helix</keyword>
<evidence type="ECO:0000313" key="2">
    <source>
        <dbReference type="EMBL" id="OEL28850.1"/>
    </source>
</evidence>
<protein>
    <submittedName>
        <fullName evidence="2">Uncharacterized protein</fullName>
    </submittedName>
</protein>
<evidence type="ECO:0000256" key="1">
    <source>
        <dbReference type="SAM" id="Phobius"/>
    </source>
</evidence>
<dbReference type="OrthoDB" id="1849062at2759"/>
<gene>
    <name evidence="2" type="ORF">BAE44_0010131</name>
</gene>